<sequence>MAVRNTYDHENGPHSVHGFRTGRFDFGINTTFIIYRLGETLIDAGPTNQWSTIKRVLKPLTIKTLLITHHHEDHSGNANRISKLKKLLPYAPLLGQEKLAKGYPTPLLQKIIWGSPLKVKTQTLPEQLVINQGLDCQTTVMAIPTPGHAKDLTCLFFPEQKYLFSGDMYISKSLKYLRSDENLTQLIASLRKLIELDFDILFCPHRGIVEQGKKALADKLENLLALCHNSQRLMQDGLDEEEIVNKLLGPEDRLAKISKFNISKGNLIRQAMTFNQF</sequence>
<protein>
    <submittedName>
        <fullName evidence="2">Beta-lactamase domain protein</fullName>
    </submittedName>
</protein>
<feature type="domain" description="Metallo-beta-lactamase" evidence="1">
    <location>
        <begin position="27"/>
        <end position="205"/>
    </location>
</feature>
<dbReference type="Proteomes" id="UP000032749">
    <property type="component" value="Chromosome"/>
</dbReference>
<name>R4YMM9_OLEAN</name>
<dbReference type="PANTHER" id="PTHR23131">
    <property type="entry name" value="ENDORIBONUCLEASE LACTB2"/>
    <property type="match status" value="1"/>
</dbReference>
<dbReference type="AlphaFoldDB" id="R4YMM9"/>
<dbReference type="EMBL" id="FO203512">
    <property type="protein sequence ID" value="CCK74343.1"/>
    <property type="molecule type" value="Genomic_DNA"/>
</dbReference>
<organism evidence="2 3">
    <name type="scientific">Oleispira antarctica RB-8</name>
    <dbReference type="NCBI Taxonomy" id="698738"/>
    <lineage>
        <taxon>Bacteria</taxon>
        <taxon>Pseudomonadati</taxon>
        <taxon>Pseudomonadota</taxon>
        <taxon>Gammaproteobacteria</taxon>
        <taxon>Oceanospirillales</taxon>
        <taxon>Oceanospirillaceae</taxon>
        <taxon>Oleispira</taxon>
    </lineage>
</organism>
<dbReference type="SUPFAM" id="SSF56281">
    <property type="entry name" value="Metallo-hydrolase/oxidoreductase"/>
    <property type="match status" value="1"/>
</dbReference>
<dbReference type="HOGENOM" id="CLU_071018_0_0_6"/>
<dbReference type="InterPro" id="IPR050662">
    <property type="entry name" value="Sec-metab_biosynth-thioest"/>
</dbReference>
<dbReference type="STRING" id="698738.OLEAN_C01670"/>
<dbReference type="KEGG" id="oai:OLEAN_C01670"/>
<proteinExistence type="predicted"/>
<evidence type="ECO:0000259" key="1">
    <source>
        <dbReference type="SMART" id="SM00849"/>
    </source>
</evidence>
<dbReference type="PATRIC" id="fig|698738.3.peg.171"/>
<accession>R4YMM9</accession>
<dbReference type="Gene3D" id="3.60.15.10">
    <property type="entry name" value="Ribonuclease Z/Hydroxyacylglutathione hydrolase-like"/>
    <property type="match status" value="1"/>
</dbReference>
<reference evidence="2 3" key="1">
    <citation type="journal article" date="2013" name="Nat. Commun.">
        <title>Genome sequence and functional genomic analysis of the oil-degrading bacterium Oleispira antarctica.</title>
        <authorList>
            <person name="Kube M."/>
            <person name="Chernikova T.N."/>
            <person name="Al-Ramahi Y."/>
            <person name="Beloqui A."/>
            <person name="Lopez-Cortez N."/>
            <person name="Guazzaroni M.E."/>
            <person name="Heipieper H.J."/>
            <person name="Klages S."/>
            <person name="Kotsyurbenko O.R."/>
            <person name="Langer I."/>
            <person name="Nechitaylo T.Y."/>
            <person name="Lunsdorf H."/>
            <person name="Fernandez M."/>
            <person name="Juarez S."/>
            <person name="Ciordia S."/>
            <person name="Singer A."/>
            <person name="Kagan O."/>
            <person name="Egorova O."/>
            <person name="Petit P.A."/>
            <person name="Stogios P."/>
            <person name="Kim Y."/>
            <person name="Tchigvintsev A."/>
            <person name="Flick R."/>
            <person name="Denaro R."/>
            <person name="Genovese M."/>
            <person name="Albar J.P."/>
            <person name="Reva O.N."/>
            <person name="Martinez-Gomariz M."/>
            <person name="Tran H."/>
            <person name="Ferrer M."/>
            <person name="Savchenko A."/>
            <person name="Yakunin A.F."/>
            <person name="Yakimov M.M."/>
            <person name="Golyshina O.V."/>
            <person name="Reinhardt R."/>
            <person name="Golyshin P.N."/>
        </authorList>
    </citation>
    <scope>NUCLEOTIDE SEQUENCE [LARGE SCALE GENOMIC DNA]</scope>
</reference>
<dbReference type="InterPro" id="IPR001279">
    <property type="entry name" value="Metallo-B-lactamas"/>
</dbReference>
<dbReference type="SMART" id="SM00849">
    <property type="entry name" value="Lactamase_B"/>
    <property type="match status" value="1"/>
</dbReference>
<dbReference type="InterPro" id="IPR036866">
    <property type="entry name" value="RibonucZ/Hydroxyglut_hydro"/>
</dbReference>
<dbReference type="PANTHER" id="PTHR23131:SF0">
    <property type="entry name" value="ENDORIBONUCLEASE LACTB2"/>
    <property type="match status" value="1"/>
</dbReference>
<gene>
    <name evidence="2" type="ORF">OLEAN_C01670</name>
</gene>
<dbReference type="OrthoDB" id="9769598at2"/>
<dbReference type="Pfam" id="PF00753">
    <property type="entry name" value="Lactamase_B"/>
    <property type="match status" value="1"/>
</dbReference>
<evidence type="ECO:0000313" key="2">
    <source>
        <dbReference type="EMBL" id="CCK74343.1"/>
    </source>
</evidence>
<keyword evidence="3" id="KW-1185">Reference proteome</keyword>
<evidence type="ECO:0000313" key="3">
    <source>
        <dbReference type="Proteomes" id="UP000032749"/>
    </source>
</evidence>